<organism evidence="8 9">
    <name type="scientific">Mytilus edulis</name>
    <name type="common">Blue mussel</name>
    <dbReference type="NCBI Taxonomy" id="6550"/>
    <lineage>
        <taxon>Eukaryota</taxon>
        <taxon>Metazoa</taxon>
        <taxon>Spiralia</taxon>
        <taxon>Lophotrochozoa</taxon>
        <taxon>Mollusca</taxon>
        <taxon>Bivalvia</taxon>
        <taxon>Autobranchia</taxon>
        <taxon>Pteriomorphia</taxon>
        <taxon>Mytilida</taxon>
        <taxon>Mytiloidea</taxon>
        <taxon>Mytilidae</taxon>
        <taxon>Mytilinae</taxon>
        <taxon>Mytilus</taxon>
    </lineage>
</organism>
<evidence type="ECO:0000256" key="1">
    <source>
        <dbReference type="ARBA" id="ARBA00022468"/>
    </source>
</evidence>
<keyword evidence="2" id="KW-0479">Metal-binding</keyword>
<dbReference type="GO" id="GO:0005737">
    <property type="term" value="C:cytoplasm"/>
    <property type="evidence" value="ECO:0007669"/>
    <property type="project" value="TreeGrafter"/>
</dbReference>
<evidence type="ECO:0000256" key="5">
    <source>
        <dbReference type="PROSITE-ProRule" id="PRU00288"/>
    </source>
</evidence>
<feature type="compositionally biased region" description="Basic and acidic residues" evidence="6">
    <location>
        <begin position="142"/>
        <end position="156"/>
    </location>
</feature>
<dbReference type="CDD" id="cd08839">
    <property type="entry name" value="ArfGap_SMAP"/>
    <property type="match status" value="1"/>
</dbReference>
<dbReference type="SMART" id="SM00105">
    <property type="entry name" value="ArfGap"/>
    <property type="match status" value="1"/>
</dbReference>
<dbReference type="PRINTS" id="PR00405">
    <property type="entry name" value="REVINTRACTNG"/>
</dbReference>
<dbReference type="PANTHER" id="PTHR45705">
    <property type="entry name" value="FI20236P1"/>
    <property type="match status" value="1"/>
</dbReference>
<dbReference type="InterPro" id="IPR001164">
    <property type="entry name" value="ArfGAP_dom"/>
</dbReference>
<dbReference type="PROSITE" id="PS50115">
    <property type="entry name" value="ARFGAP"/>
    <property type="match status" value="1"/>
</dbReference>
<keyword evidence="3 5" id="KW-0863">Zinc-finger</keyword>
<evidence type="ECO:0000313" key="9">
    <source>
        <dbReference type="Proteomes" id="UP000683360"/>
    </source>
</evidence>
<evidence type="ECO:0000256" key="3">
    <source>
        <dbReference type="ARBA" id="ARBA00022771"/>
    </source>
</evidence>
<reference evidence="8" key="1">
    <citation type="submission" date="2021-03" db="EMBL/GenBank/DDBJ databases">
        <authorList>
            <person name="Bekaert M."/>
        </authorList>
    </citation>
    <scope>NUCLEOTIDE SEQUENCE</scope>
</reference>
<dbReference type="Proteomes" id="UP000683360">
    <property type="component" value="Unassembled WGS sequence"/>
</dbReference>
<evidence type="ECO:0000256" key="2">
    <source>
        <dbReference type="ARBA" id="ARBA00022723"/>
    </source>
</evidence>
<keyword evidence="4" id="KW-0862">Zinc</keyword>
<feature type="domain" description="Arf-GAP" evidence="7">
    <location>
        <begin position="18"/>
        <end position="136"/>
    </location>
</feature>
<evidence type="ECO:0000256" key="6">
    <source>
        <dbReference type="SAM" id="MobiDB-lite"/>
    </source>
</evidence>
<dbReference type="FunFam" id="1.10.220.150:FF:000009">
    <property type="entry name" value="stromal membrane-associated protein 1 isoform X1"/>
    <property type="match status" value="1"/>
</dbReference>
<evidence type="ECO:0000313" key="8">
    <source>
        <dbReference type="EMBL" id="CAG2221122.1"/>
    </source>
</evidence>
<dbReference type="InterPro" id="IPR051718">
    <property type="entry name" value="ARF_GTPase-activating"/>
</dbReference>
<sequence length="638" mass="69317">MSTRSEKERQKHLQEKYQATLANLLKDDDNKYCVDCDAKGPRWASWNLGIFLCIRCAGIHRNLGVHISKVKSVNLDTWTAEQVAMMMEVGNSRARAAYEAQVPDSFRRPQTDSALESFIRAKYEHKKYVAREWVVPKPTIPKELKGDTLEMDEKAERKKRPKQQSSIQIEAPKSSVPRSQPAEKKTQNTNPPPPVQTKQTSNTEDLLSLNTSPAKQPATQSSDLLGDLVDIMGPTVSTSQNGNIQSSQSLDSGTQVCTQSSDLLGDLVDIMGPTVSTSQNGNIQSSQSLDSGTQVCTQSSDLLGDLVDIMGPTVSTSQNGNIQSSQSLDSGTQVCTQSSDLLGDLVDIMGPTVSTSQNGNIQSSQLDSGTQVFTQSSDLLGDLVDIMGPTVSTSQNGNIQSSQSLDSGTQMPNGDLEASLFDDGAAKVQEKSTKDSILALYGPSSQPQQQPMYGVPGGTPYYNVPQSDLGYYNQYDTGGMYMPQQNMGMYGVPQQHGLNNQGGMQQQPMMNNQGGMQQQPMMNNGMPQGGMPQGGMPQQPIMNNQYNPQQGQMQQNPNMYGMMGQQNMQPSMGMYNQQPQMAAVQSMQYNQMQQQMNNMRLNSGNMVGQPVGATSNGGMGNWGGQGNSGHTLSTNLWQ</sequence>
<dbReference type="AlphaFoldDB" id="A0A8S3SL61"/>
<dbReference type="InterPro" id="IPR037278">
    <property type="entry name" value="ARFGAP/RecO"/>
</dbReference>
<dbReference type="GO" id="GO:0008270">
    <property type="term" value="F:zinc ion binding"/>
    <property type="evidence" value="ECO:0007669"/>
    <property type="project" value="UniProtKB-KW"/>
</dbReference>
<comment type="caution">
    <text evidence="8">The sequence shown here is derived from an EMBL/GenBank/DDBJ whole genome shotgun (WGS) entry which is preliminary data.</text>
</comment>
<dbReference type="SUPFAM" id="SSF57863">
    <property type="entry name" value="ArfGap/RecO-like zinc finger"/>
    <property type="match status" value="1"/>
</dbReference>
<feature type="region of interest" description="Disordered" evidence="6">
    <location>
        <begin position="142"/>
        <end position="203"/>
    </location>
</feature>
<dbReference type="OrthoDB" id="73919at2759"/>
<keyword evidence="1" id="KW-0343">GTPase activation</keyword>
<protein>
    <submittedName>
        <fullName evidence="8">SMAP</fullName>
    </submittedName>
</protein>
<dbReference type="PANTHER" id="PTHR45705:SF1">
    <property type="entry name" value="FI20236P1"/>
    <property type="match status" value="1"/>
</dbReference>
<accession>A0A8S3SL61</accession>
<dbReference type="Pfam" id="PF01412">
    <property type="entry name" value="ArfGap"/>
    <property type="match status" value="1"/>
</dbReference>
<dbReference type="Gene3D" id="1.10.220.150">
    <property type="entry name" value="Arf GTPase activating protein"/>
    <property type="match status" value="1"/>
</dbReference>
<keyword evidence="9" id="KW-1185">Reference proteome</keyword>
<dbReference type="InterPro" id="IPR044732">
    <property type="entry name" value="ArfGAP_SMAP1-like"/>
</dbReference>
<gene>
    <name evidence="8" type="ORF">MEDL_34560</name>
</gene>
<proteinExistence type="predicted"/>
<dbReference type="InterPro" id="IPR038508">
    <property type="entry name" value="ArfGAP_dom_sf"/>
</dbReference>
<evidence type="ECO:0000259" key="7">
    <source>
        <dbReference type="PROSITE" id="PS50115"/>
    </source>
</evidence>
<evidence type="ECO:0000256" key="4">
    <source>
        <dbReference type="ARBA" id="ARBA00022833"/>
    </source>
</evidence>
<dbReference type="GO" id="GO:0005096">
    <property type="term" value="F:GTPase activator activity"/>
    <property type="evidence" value="ECO:0007669"/>
    <property type="project" value="UniProtKB-KW"/>
</dbReference>
<name>A0A8S3SL61_MYTED</name>
<dbReference type="EMBL" id="CAJPWZ010001677">
    <property type="protein sequence ID" value="CAG2221122.1"/>
    <property type="molecule type" value="Genomic_DNA"/>
</dbReference>